<dbReference type="Ensembl" id="ENSECAT00000044937.1">
    <property type="protein sequence ID" value="ENSECAP00000057257.1"/>
    <property type="gene ID" value="ENSECAG00000036009.1"/>
</dbReference>
<dbReference type="Proteomes" id="UP000002281">
    <property type="component" value="Chromosome 27"/>
</dbReference>
<sequence length="59" mass="7111">MILYSFVSFLRSLLGRPTISKFYNIIKFLFYSNSHFDELYLSFPLLEQHRLAPIMNSYK</sequence>
<organism evidence="1 2">
    <name type="scientific">Equus caballus</name>
    <name type="common">Horse</name>
    <dbReference type="NCBI Taxonomy" id="9796"/>
    <lineage>
        <taxon>Eukaryota</taxon>
        <taxon>Metazoa</taxon>
        <taxon>Chordata</taxon>
        <taxon>Craniata</taxon>
        <taxon>Vertebrata</taxon>
        <taxon>Euteleostomi</taxon>
        <taxon>Mammalia</taxon>
        <taxon>Eutheria</taxon>
        <taxon>Laurasiatheria</taxon>
        <taxon>Perissodactyla</taxon>
        <taxon>Equidae</taxon>
        <taxon>Equus</taxon>
    </lineage>
</organism>
<dbReference type="AlphaFoldDB" id="A0A9L0R6K8"/>
<keyword evidence="2" id="KW-1185">Reference proteome</keyword>
<name>A0A9L0R6K8_HORSE</name>
<evidence type="ECO:0000313" key="1">
    <source>
        <dbReference type="Ensembl" id="ENSECAP00000057257.1"/>
    </source>
</evidence>
<reference evidence="1" key="3">
    <citation type="submission" date="2025-09" db="UniProtKB">
        <authorList>
            <consortium name="Ensembl"/>
        </authorList>
    </citation>
    <scope>IDENTIFICATION</scope>
    <source>
        <strain evidence="1">Thoroughbred</strain>
    </source>
</reference>
<reference evidence="1" key="2">
    <citation type="submission" date="2025-08" db="UniProtKB">
        <authorList>
            <consortium name="Ensembl"/>
        </authorList>
    </citation>
    <scope>IDENTIFICATION</scope>
    <source>
        <strain evidence="1">Thoroughbred</strain>
    </source>
</reference>
<reference evidence="1 2" key="1">
    <citation type="journal article" date="2009" name="Science">
        <title>Genome sequence, comparative analysis, and population genetics of the domestic horse.</title>
        <authorList>
            <consortium name="Broad Institute Genome Sequencing Platform"/>
            <consortium name="Broad Institute Whole Genome Assembly Team"/>
            <person name="Wade C.M."/>
            <person name="Giulotto E."/>
            <person name="Sigurdsson S."/>
            <person name="Zoli M."/>
            <person name="Gnerre S."/>
            <person name="Imsland F."/>
            <person name="Lear T.L."/>
            <person name="Adelson D.L."/>
            <person name="Bailey E."/>
            <person name="Bellone R.R."/>
            <person name="Bloecker H."/>
            <person name="Distl O."/>
            <person name="Edgar R.C."/>
            <person name="Garber M."/>
            <person name="Leeb T."/>
            <person name="Mauceli E."/>
            <person name="MacLeod J.N."/>
            <person name="Penedo M.C.T."/>
            <person name="Raison J.M."/>
            <person name="Sharpe T."/>
            <person name="Vogel J."/>
            <person name="Andersson L."/>
            <person name="Antczak D.F."/>
            <person name="Biagi T."/>
            <person name="Binns M.M."/>
            <person name="Chowdhary B.P."/>
            <person name="Coleman S.J."/>
            <person name="Della Valle G."/>
            <person name="Fryc S."/>
            <person name="Guerin G."/>
            <person name="Hasegawa T."/>
            <person name="Hill E.W."/>
            <person name="Jurka J."/>
            <person name="Kiialainen A."/>
            <person name="Lindgren G."/>
            <person name="Liu J."/>
            <person name="Magnani E."/>
            <person name="Mickelson J.R."/>
            <person name="Murray J."/>
            <person name="Nergadze S.G."/>
            <person name="Onofrio R."/>
            <person name="Pedroni S."/>
            <person name="Piras M.F."/>
            <person name="Raudsepp T."/>
            <person name="Rocchi M."/>
            <person name="Roeed K.H."/>
            <person name="Ryder O.A."/>
            <person name="Searle S."/>
            <person name="Skow L."/>
            <person name="Swinburne J.E."/>
            <person name="Syvaenen A.C."/>
            <person name="Tozaki T."/>
            <person name="Valberg S.J."/>
            <person name="Vaudin M."/>
            <person name="White J.R."/>
            <person name="Zody M.C."/>
            <person name="Lander E.S."/>
            <person name="Lindblad-Toh K."/>
        </authorList>
    </citation>
    <scope>NUCLEOTIDE SEQUENCE [LARGE SCALE GENOMIC DNA]</scope>
    <source>
        <strain evidence="1 2">Thoroughbred</strain>
    </source>
</reference>
<accession>A0A9L0R6K8</accession>
<proteinExistence type="predicted"/>
<evidence type="ECO:0000313" key="2">
    <source>
        <dbReference type="Proteomes" id="UP000002281"/>
    </source>
</evidence>
<protein>
    <submittedName>
        <fullName evidence="1">Uncharacterized protein</fullName>
    </submittedName>
</protein>